<evidence type="ECO:0000313" key="1">
    <source>
        <dbReference type="EMBL" id="HJG87143.1"/>
    </source>
</evidence>
<organism evidence="1 2">
    <name type="scientific">Pseudoflavonifractor capillosus</name>
    <dbReference type="NCBI Taxonomy" id="106588"/>
    <lineage>
        <taxon>Bacteria</taxon>
        <taxon>Bacillati</taxon>
        <taxon>Bacillota</taxon>
        <taxon>Clostridia</taxon>
        <taxon>Eubacteriales</taxon>
        <taxon>Oscillospiraceae</taxon>
        <taxon>Pseudoflavonifractor</taxon>
    </lineage>
</organism>
<proteinExistence type="predicted"/>
<reference evidence="1" key="1">
    <citation type="journal article" date="2021" name="PeerJ">
        <title>Extensive microbial diversity within the chicken gut microbiome revealed by metagenomics and culture.</title>
        <authorList>
            <person name="Gilroy R."/>
            <person name="Ravi A."/>
            <person name="Getino M."/>
            <person name="Pursley I."/>
            <person name="Horton D.L."/>
            <person name="Alikhan N.F."/>
            <person name="Baker D."/>
            <person name="Gharbi K."/>
            <person name="Hall N."/>
            <person name="Watson M."/>
            <person name="Adriaenssens E.M."/>
            <person name="Foster-Nyarko E."/>
            <person name="Jarju S."/>
            <person name="Secka A."/>
            <person name="Antonio M."/>
            <person name="Oren A."/>
            <person name="Chaudhuri R.R."/>
            <person name="La Ragione R."/>
            <person name="Hildebrand F."/>
            <person name="Pallen M.J."/>
        </authorList>
    </citation>
    <scope>NUCLEOTIDE SEQUENCE</scope>
    <source>
        <strain evidence="1">CHK179-5677</strain>
    </source>
</reference>
<dbReference type="RefSeq" id="WP_294537021.1">
    <property type="nucleotide sequence ID" value="NZ_DYUC01000089.1"/>
</dbReference>
<name>A0A921ST45_9FIRM</name>
<accession>A0A921ST45</accession>
<dbReference type="Proteomes" id="UP000760668">
    <property type="component" value="Unassembled WGS sequence"/>
</dbReference>
<comment type="caution">
    <text evidence="1">The sequence shown here is derived from an EMBL/GenBank/DDBJ whole genome shotgun (WGS) entry which is preliminary data.</text>
</comment>
<reference evidence="1" key="2">
    <citation type="submission" date="2021-09" db="EMBL/GenBank/DDBJ databases">
        <authorList>
            <person name="Gilroy R."/>
        </authorList>
    </citation>
    <scope>NUCLEOTIDE SEQUENCE</scope>
    <source>
        <strain evidence="1">CHK179-5677</strain>
    </source>
</reference>
<gene>
    <name evidence="1" type="ORF">K8V01_09000</name>
</gene>
<protein>
    <submittedName>
        <fullName evidence="1">Uncharacterized protein</fullName>
    </submittedName>
</protein>
<evidence type="ECO:0000313" key="2">
    <source>
        <dbReference type="Proteomes" id="UP000760668"/>
    </source>
</evidence>
<dbReference type="AlphaFoldDB" id="A0A921ST45"/>
<dbReference type="EMBL" id="DYUC01000089">
    <property type="protein sequence ID" value="HJG87143.1"/>
    <property type="molecule type" value="Genomic_DNA"/>
</dbReference>
<sequence>MLIADFIHAMEKKDYKAMSQCFASQCRLFDYCTPEGTPNFFVYGRRAMDMFYHNKFILGGLSVSSPRIVDERTVNFYISYGGIINHAVANIESYDPTTGLIKEMVIRPA</sequence>